<dbReference type="PANTHER" id="PTHR33993:SF5">
    <property type="entry name" value="GLYOXALASE"/>
    <property type="match status" value="1"/>
</dbReference>
<dbReference type="PROSITE" id="PS51819">
    <property type="entry name" value="VOC"/>
    <property type="match status" value="1"/>
</dbReference>
<dbReference type="InterPro" id="IPR029068">
    <property type="entry name" value="Glyas_Bleomycin-R_OHBP_Dase"/>
</dbReference>
<proteinExistence type="predicted"/>
<dbReference type="Proteomes" id="UP000030147">
    <property type="component" value="Unassembled WGS sequence"/>
</dbReference>
<dbReference type="OrthoDB" id="9799428at2"/>
<protein>
    <submittedName>
        <fullName evidence="2">Glyoxalase</fullName>
    </submittedName>
</protein>
<dbReference type="PANTHER" id="PTHR33993">
    <property type="entry name" value="GLYOXALASE-RELATED"/>
    <property type="match status" value="1"/>
</dbReference>
<organism evidence="2 3">
    <name type="scientific">Pontibacillus yanchengensis Y32</name>
    <dbReference type="NCBI Taxonomy" id="1385514"/>
    <lineage>
        <taxon>Bacteria</taxon>
        <taxon>Bacillati</taxon>
        <taxon>Bacillota</taxon>
        <taxon>Bacilli</taxon>
        <taxon>Bacillales</taxon>
        <taxon>Bacillaceae</taxon>
        <taxon>Pontibacillus</taxon>
    </lineage>
</organism>
<dbReference type="SUPFAM" id="SSF54593">
    <property type="entry name" value="Glyoxalase/Bleomycin resistance protein/Dihydroxybiphenyl dioxygenase"/>
    <property type="match status" value="1"/>
</dbReference>
<reference evidence="2 3" key="1">
    <citation type="journal article" date="2015" name="Stand. Genomic Sci.">
        <title>High quality draft genome sequence of the moderately halophilic bacterium Pontibacillus yanchengensis Y32(T) and comparison among Pontibacillus genomes.</title>
        <authorList>
            <person name="Huang J."/>
            <person name="Qiao Z.X."/>
            <person name="Tang J.W."/>
            <person name="Wang G."/>
        </authorList>
    </citation>
    <scope>NUCLEOTIDE SEQUENCE [LARGE SCALE GENOMIC DNA]</scope>
    <source>
        <strain evidence="2 3">Y32</strain>
    </source>
</reference>
<dbReference type="InterPro" id="IPR004360">
    <property type="entry name" value="Glyas_Fos-R_dOase_dom"/>
</dbReference>
<keyword evidence="3" id="KW-1185">Reference proteome</keyword>
<sequence length="115" mass="13463">MIKGFGGIFLRTSEMDTVKKWYKDVLKIDIEDWNGTVISPAKGNETVFAFFADESNYFPKDQQVMMNFQVENMEECLNHLNELGVPLVKEKETNEYGTFISIEDPEGRWIEIWEK</sequence>
<accession>A0A0A2TG71</accession>
<name>A0A0A2TG71_9BACI</name>
<evidence type="ECO:0000313" key="3">
    <source>
        <dbReference type="Proteomes" id="UP000030147"/>
    </source>
</evidence>
<dbReference type="AlphaFoldDB" id="A0A0A2TG71"/>
<dbReference type="InterPro" id="IPR037523">
    <property type="entry name" value="VOC_core"/>
</dbReference>
<dbReference type="STRING" id="1385514.N782_05080"/>
<evidence type="ECO:0000259" key="1">
    <source>
        <dbReference type="PROSITE" id="PS51819"/>
    </source>
</evidence>
<comment type="caution">
    <text evidence="2">The sequence shown here is derived from an EMBL/GenBank/DDBJ whole genome shotgun (WGS) entry which is preliminary data.</text>
</comment>
<dbReference type="EMBL" id="AVBF01000013">
    <property type="protein sequence ID" value="KGP73423.1"/>
    <property type="molecule type" value="Genomic_DNA"/>
</dbReference>
<dbReference type="Gene3D" id="3.10.180.10">
    <property type="entry name" value="2,3-Dihydroxybiphenyl 1,2-Dioxygenase, domain 1"/>
    <property type="match status" value="1"/>
</dbReference>
<dbReference type="Pfam" id="PF00903">
    <property type="entry name" value="Glyoxalase"/>
    <property type="match status" value="1"/>
</dbReference>
<feature type="domain" description="VOC" evidence="1">
    <location>
        <begin position="4"/>
        <end position="115"/>
    </location>
</feature>
<dbReference type="eggNOG" id="COG0346">
    <property type="taxonomic scope" value="Bacteria"/>
</dbReference>
<gene>
    <name evidence="2" type="ORF">N782_05080</name>
</gene>
<dbReference type="RefSeq" id="WP_036817663.1">
    <property type="nucleotide sequence ID" value="NZ_AVBF01000013.1"/>
</dbReference>
<evidence type="ECO:0000313" key="2">
    <source>
        <dbReference type="EMBL" id="KGP73423.1"/>
    </source>
</evidence>
<dbReference type="InterPro" id="IPR052164">
    <property type="entry name" value="Anthracycline_SecMetBiosynth"/>
</dbReference>